<dbReference type="RefSeq" id="WP_281834383.1">
    <property type="nucleotide sequence ID" value="NZ_BSDY01000005.1"/>
</dbReference>
<sequence>MRALLTGVVVLILLLYVDWKFIRGIFNRASSAGINDPEEKLKRMIVDVVTKNIYVPEAEEFVCSREFQKLLDNYNGQELDELLEEEIEEAYRLFLRGRGEE</sequence>
<comment type="caution">
    <text evidence="1">The sequence shown here is derived from an EMBL/GenBank/DDBJ whole genome shotgun (WGS) entry which is preliminary data.</text>
</comment>
<protein>
    <submittedName>
        <fullName evidence="1">Uncharacterized protein</fullName>
    </submittedName>
</protein>
<dbReference type="EMBL" id="BSDY01000005">
    <property type="protein sequence ID" value="GLI55710.1"/>
    <property type="molecule type" value="Genomic_DNA"/>
</dbReference>
<dbReference type="AlphaFoldDB" id="A0A9W6GKN6"/>
<accession>A0A9W6GKN6</accession>
<dbReference type="Proteomes" id="UP001144471">
    <property type="component" value="Unassembled WGS sequence"/>
</dbReference>
<name>A0A9W6GKN6_9FUSO</name>
<keyword evidence="2" id="KW-1185">Reference proteome</keyword>
<reference evidence="1" key="1">
    <citation type="submission" date="2022-12" db="EMBL/GenBank/DDBJ databases">
        <title>Reference genome sequencing for broad-spectrum identification of bacterial and archaeal isolates by mass spectrometry.</title>
        <authorList>
            <person name="Sekiguchi Y."/>
            <person name="Tourlousse D.M."/>
        </authorList>
    </citation>
    <scope>NUCLEOTIDE SEQUENCE</scope>
    <source>
        <strain evidence="1">10succ1</strain>
    </source>
</reference>
<organism evidence="1 2">
    <name type="scientific">Propionigenium maris DSM 9537</name>
    <dbReference type="NCBI Taxonomy" id="1123000"/>
    <lineage>
        <taxon>Bacteria</taxon>
        <taxon>Fusobacteriati</taxon>
        <taxon>Fusobacteriota</taxon>
        <taxon>Fusobacteriia</taxon>
        <taxon>Fusobacteriales</taxon>
        <taxon>Fusobacteriaceae</taxon>
        <taxon>Propionigenium</taxon>
    </lineage>
</organism>
<gene>
    <name evidence="1" type="ORF">PM10SUCC1_12240</name>
</gene>
<proteinExistence type="predicted"/>
<evidence type="ECO:0000313" key="1">
    <source>
        <dbReference type="EMBL" id="GLI55710.1"/>
    </source>
</evidence>
<evidence type="ECO:0000313" key="2">
    <source>
        <dbReference type="Proteomes" id="UP001144471"/>
    </source>
</evidence>